<organism evidence="2 3">
    <name type="scientific">Thalassospira xiamenensis</name>
    <dbReference type="NCBI Taxonomy" id="220697"/>
    <lineage>
        <taxon>Bacteria</taxon>
        <taxon>Pseudomonadati</taxon>
        <taxon>Pseudomonadota</taxon>
        <taxon>Alphaproteobacteria</taxon>
        <taxon>Rhodospirillales</taxon>
        <taxon>Thalassospiraceae</taxon>
        <taxon>Thalassospira</taxon>
    </lineage>
</organism>
<keyword evidence="1" id="KW-1133">Transmembrane helix</keyword>
<keyword evidence="1" id="KW-0472">Membrane</keyword>
<name>A0A285RM32_9PROT</name>
<gene>
    <name evidence="2" type="ORF">SAMN05428964_1011415</name>
</gene>
<evidence type="ECO:0000256" key="1">
    <source>
        <dbReference type="SAM" id="Phobius"/>
    </source>
</evidence>
<reference evidence="2 3" key="1">
    <citation type="submission" date="2017-08" db="EMBL/GenBank/DDBJ databases">
        <authorList>
            <person name="de Groot N.N."/>
        </authorList>
    </citation>
    <scope>NUCLEOTIDE SEQUENCE [LARGE SCALE GENOMIC DNA]</scope>
    <source>
        <strain evidence="2 3">USBA 78</strain>
    </source>
</reference>
<evidence type="ECO:0000313" key="2">
    <source>
        <dbReference type="EMBL" id="SOB95173.1"/>
    </source>
</evidence>
<dbReference type="Proteomes" id="UP000219068">
    <property type="component" value="Unassembled WGS sequence"/>
</dbReference>
<evidence type="ECO:0000313" key="3">
    <source>
        <dbReference type="Proteomes" id="UP000219068"/>
    </source>
</evidence>
<dbReference type="AlphaFoldDB" id="A0A285RM32"/>
<protein>
    <submittedName>
        <fullName evidence="2">Uncharacterized protein</fullName>
    </submittedName>
</protein>
<dbReference type="RefSeq" id="WP_097050923.1">
    <property type="nucleotide sequence ID" value="NZ_OBMM01000001.1"/>
</dbReference>
<feature type="transmembrane region" description="Helical" evidence="1">
    <location>
        <begin position="12"/>
        <end position="34"/>
    </location>
</feature>
<proteinExistence type="predicted"/>
<keyword evidence="1" id="KW-0812">Transmembrane</keyword>
<accession>A0A285RM32</accession>
<sequence>MNMEIPVWAKPAIWGGVVGAVAITIIGFSASWVVSGSTATEMANTQSKDAVITALAPICVAQFKSQTPNNQTMQLAALKEESSYKRDDFVVEGGWATMPGNDAPTKEIADACAEQLMKLTVN</sequence>
<dbReference type="EMBL" id="OBMM01000001">
    <property type="protein sequence ID" value="SOB95173.1"/>
    <property type="molecule type" value="Genomic_DNA"/>
</dbReference>